<evidence type="ECO:0000313" key="3">
    <source>
        <dbReference type="Proteomes" id="UP000553632"/>
    </source>
</evidence>
<proteinExistence type="predicted"/>
<organism evidence="1 3">
    <name type="scientific">Perkinsus olseni</name>
    <name type="common">Perkinsus atlanticus</name>
    <dbReference type="NCBI Taxonomy" id="32597"/>
    <lineage>
        <taxon>Eukaryota</taxon>
        <taxon>Sar</taxon>
        <taxon>Alveolata</taxon>
        <taxon>Perkinsozoa</taxon>
        <taxon>Perkinsea</taxon>
        <taxon>Perkinsida</taxon>
        <taxon>Perkinsidae</taxon>
        <taxon>Perkinsus</taxon>
    </lineage>
</organism>
<evidence type="ECO:0000313" key="2">
    <source>
        <dbReference type="EMBL" id="KAF4728671.1"/>
    </source>
</evidence>
<comment type="caution">
    <text evidence="1">The sequence shown here is derived from an EMBL/GenBank/DDBJ whole genome shotgun (WGS) entry which is preliminary data.</text>
</comment>
<keyword evidence="3" id="KW-1185">Reference proteome</keyword>
<dbReference type="EMBL" id="JABANO010039356">
    <property type="protein sequence ID" value="KAF4693560.1"/>
    <property type="molecule type" value="Genomic_DNA"/>
</dbReference>
<reference evidence="3 4" key="1">
    <citation type="submission" date="2020-04" db="EMBL/GenBank/DDBJ databases">
        <title>Perkinsus olseni comparative genomics.</title>
        <authorList>
            <person name="Bogema D.R."/>
        </authorList>
    </citation>
    <scope>NUCLEOTIDE SEQUENCE [LARGE SCALE GENOMIC DNA]</scope>
    <source>
        <strain evidence="2">ATCC PRA-205</strain>
        <strain evidence="1 3">ATCC PRA-207</strain>
    </source>
</reference>
<evidence type="ECO:0000313" key="1">
    <source>
        <dbReference type="EMBL" id="KAF4693560.1"/>
    </source>
</evidence>
<protein>
    <submittedName>
        <fullName evidence="1">Uncharacterized protein</fullName>
    </submittedName>
</protein>
<dbReference type="EMBL" id="JABANM010016916">
    <property type="protein sequence ID" value="KAF4728671.1"/>
    <property type="molecule type" value="Genomic_DNA"/>
</dbReference>
<sequence>MVSLGPCLGLHPGRPAVAVALSLMDYTDDRIGHFSVGDLGFLDPSVPHTNDMISWIKHLRYENPAGGDIIFHKYHLCWGHPCVSDPSAAASLDMEWMRRGVPIGPPFRPTPEAPRAPEMPSIGPYEHIIGKPLQEYTVHPYDINSHKLGGPMCLSKGLVVGAPPTQEAETPAHLLRMLVFMSEAWRSWRSRSLL</sequence>
<evidence type="ECO:0000313" key="4">
    <source>
        <dbReference type="Proteomes" id="UP000574390"/>
    </source>
</evidence>
<dbReference type="Proteomes" id="UP000574390">
    <property type="component" value="Unassembled WGS sequence"/>
</dbReference>
<name>A0A7J6PDJ5_PEROL</name>
<dbReference type="AlphaFoldDB" id="A0A7J6PDJ5"/>
<accession>A0A7J6PDJ5</accession>
<gene>
    <name evidence="2" type="ORF">FOZ62_012576</name>
    <name evidence="1" type="ORF">FOZ63_026613</name>
</gene>
<dbReference type="Proteomes" id="UP000553632">
    <property type="component" value="Unassembled WGS sequence"/>
</dbReference>